<dbReference type="PANTHER" id="PTHR47515:SF1">
    <property type="entry name" value="BLR2054 PROTEIN"/>
    <property type="match status" value="1"/>
</dbReference>
<reference evidence="2" key="1">
    <citation type="submission" date="2022-08" db="EMBL/GenBank/DDBJ databases">
        <title>Draft genome sequencing of Roseisolibacter agri AW1220.</title>
        <authorList>
            <person name="Tobiishi Y."/>
            <person name="Tonouchi A."/>
        </authorList>
    </citation>
    <scope>NUCLEOTIDE SEQUENCE</scope>
    <source>
        <strain evidence="2">AW1220</strain>
    </source>
</reference>
<accession>A0AA37QCG9</accession>
<dbReference type="InterPro" id="IPR001584">
    <property type="entry name" value="Integrase_cat-core"/>
</dbReference>
<dbReference type="Proteomes" id="UP001161325">
    <property type="component" value="Unassembled WGS sequence"/>
</dbReference>
<feature type="domain" description="Integrase catalytic" evidence="1">
    <location>
        <begin position="77"/>
        <end position="114"/>
    </location>
</feature>
<organism evidence="2 3">
    <name type="scientific">Roseisolibacter agri</name>
    <dbReference type="NCBI Taxonomy" id="2014610"/>
    <lineage>
        <taxon>Bacteria</taxon>
        <taxon>Pseudomonadati</taxon>
        <taxon>Gemmatimonadota</taxon>
        <taxon>Gemmatimonadia</taxon>
        <taxon>Gemmatimonadales</taxon>
        <taxon>Gemmatimonadaceae</taxon>
        <taxon>Roseisolibacter</taxon>
    </lineage>
</organism>
<dbReference type="GO" id="GO:0015074">
    <property type="term" value="P:DNA integration"/>
    <property type="evidence" value="ECO:0007669"/>
    <property type="project" value="InterPro"/>
</dbReference>
<keyword evidence="3" id="KW-1185">Reference proteome</keyword>
<dbReference type="SUPFAM" id="SSF53098">
    <property type="entry name" value="Ribonuclease H-like"/>
    <property type="match status" value="1"/>
</dbReference>
<evidence type="ECO:0000313" key="2">
    <source>
        <dbReference type="EMBL" id="GLC27752.1"/>
    </source>
</evidence>
<dbReference type="AlphaFoldDB" id="A0AA37QCG9"/>
<dbReference type="EMBL" id="BRXS01000007">
    <property type="protein sequence ID" value="GLC27752.1"/>
    <property type="molecule type" value="Genomic_DNA"/>
</dbReference>
<comment type="caution">
    <text evidence="2">The sequence shown here is derived from an EMBL/GenBank/DDBJ whole genome shotgun (WGS) entry which is preliminary data.</text>
</comment>
<evidence type="ECO:0000313" key="3">
    <source>
        <dbReference type="Proteomes" id="UP001161325"/>
    </source>
</evidence>
<dbReference type="PROSITE" id="PS50994">
    <property type="entry name" value="INTEGRASE"/>
    <property type="match status" value="1"/>
</dbReference>
<dbReference type="PANTHER" id="PTHR47515">
    <property type="entry name" value="LOW CALCIUM RESPONSE LOCUS PROTEIN T"/>
    <property type="match status" value="1"/>
</dbReference>
<sequence length="114" mass="13432">MYASRHAENDAPVRARLRALVAQRPRWGVPRLHRLLQREGLVRNNKRTERVYPEELLAVRRRRRCTRAAVPRVAPPAPSRPGERWSVDFVHDPLADGRVFRFLTVMDDFRRRSA</sequence>
<proteinExistence type="predicted"/>
<protein>
    <recommendedName>
        <fullName evidence="1">Integrase catalytic domain-containing protein</fullName>
    </recommendedName>
</protein>
<name>A0AA37QCG9_9BACT</name>
<dbReference type="InterPro" id="IPR012337">
    <property type="entry name" value="RNaseH-like_sf"/>
</dbReference>
<gene>
    <name evidence="2" type="ORF">rosag_42650</name>
</gene>
<evidence type="ECO:0000259" key="1">
    <source>
        <dbReference type="PROSITE" id="PS50994"/>
    </source>
</evidence>